<dbReference type="EMBL" id="AP025226">
    <property type="protein sequence ID" value="BDB99557.1"/>
    <property type="molecule type" value="Genomic_DNA"/>
</dbReference>
<evidence type="ECO:0000313" key="1">
    <source>
        <dbReference type="EMBL" id="BDB99557.1"/>
    </source>
</evidence>
<keyword evidence="2" id="KW-1185">Reference proteome</keyword>
<dbReference type="KEGG" id="scas:SACC_25740"/>
<name>A0AAQ4CUS6_9CREN</name>
<dbReference type="AlphaFoldDB" id="A0AAQ4CUS6"/>
<reference evidence="1 2" key="1">
    <citation type="journal article" date="2022" name="Microbiol. Resour. Announc.">
        <title>Complete Genome Sequence of the Hyperthermophilic and Acidophilic Archaeon Saccharolobus caldissimus Strain HS-3T.</title>
        <authorList>
            <person name="Sakai H.D."/>
            <person name="Kurosawa N."/>
        </authorList>
    </citation>
    <scope>NUCLEOTIDE SEQUENCE [LARGE SCALE GENOMIC DNA]</scope>
    <source>
        <strain evidence="1 2">JCM32116</strain>
    </source>
</reference>
<dbReference type="SUPFAM" id="SSF64307">
    <property type="entry name" value="SirA-like"/>
    <property type="match status" value="1"/>
</dbReference>
<accession>A0AAQ4CUS6</accession>
<gene>
    <name evidence="1" type="ORF">SACC_25740</name>
</gene>
<organism evidence="1 2">
    <name type="scientific">Saccharolobus caldissimus</name>
    <dbReference type="NCBI Taxonomy" id="1702097"/>
    <lineage>
        <taxon>Archaea</taxon>
        <taxon>Thermoproteota</taxon>
        <taxon>Thermoprotei</taxon>
        <taxon>Sulfolobales</taxon>
        <taxon>Sulfolobaceae</taxon>
        <taxon>Saccharolobus</taxon>
    </lineage>
</organism>
<dbReference type="InterPro" id="IPR036868">
    <property type="entry name" value="TusA-like_sf"/>
</dbReference>
<proteinExistence type="predicted"/>
<dbReference type="Proteomes" id="UP001319921">
    <property type="component" value="Chromosome"/>
</dbReference>
<dbReference type="Gene3D" id="3.30.110.40">
    <property type="entry name" value="TusA-like domain"/>
    <property type="match status" value="1"/>
</dbReference>
<evidence type="ECO:0000313" key="2">
    <source>
        <dbReference type="Proteomes" id="UP001319921"/>
    </source>
</evidence>
<protein>
    <recommendedName>
        <fullName evidence="3">SirA family protein</fullName>
    </recommendedName>
</protein>
<evidence type="ECO:0008006" key="3">
    <source>
        <dbReference type="Google" id="ProtNLM"/>
    </source>
</evidence>
<sequence>MIHLKIYKTLDYTGVTSCDNAIGEIFSSLEDLKNDEVLQVILDADWKFKELKEFISKTKYKILDVKKEGEKYIIIIGGKS</sequence>